<proteinExistence type="inferred from homology"/>
<evidence type="ECO:0000256" key="1">
    <source>
        <dbReference type="ARBA" id="ARBA00008558"/>
    </source>
</evidence>
<protein>
    <submittedName>
        <fullName evidence="3">N-acylglucosamine 2-epimerase</fullName>
    </submittedName>
</protein>
<dbReference type="SUPFAM" id="SSF48208">
    <property type="entry name" value="Six-hairpin glycosidases"/>
    <property type="match status" value="1"/>
</dbReference>
<dbReference type="AlphaFoldDB" id="A0A511BNQ3"/>
<comment type="caution">
    <text evidence="3">The sequence shown here is derived from an EMBL/GenBank/DDBJ whole genome shotgun (WGS) entry which is preliminary data.</text>
</comment>
<dbReference type="GO" id="GO:0016853">
    <property type="term" value="F:isomerase activity"/>
    <property type="evidence" value="ECO:0007669"/>
    <property type="project" value="UniProtKB-KW"/>
</dbReference>
<dbReference type="InterPro" id="IPR008928">
    <property type="entry name" value="6-hairpin_glycosidase_sf"/>
</dbReference>
<evidence type="ECO:0000256" key="2">
    <source>
        <dbReference type="ARBA" id="ARBA00023235"/>
    </source>
</evidence>
<reference evidence="3 4" key="1">
    <citation type="submission" date="2019-07" db="EMBL/GenBank/DDBJ databases">
        <title>Whole genome shotgun sequence of Swaminathania salitolerans NBRC 104436.</title>
        <authorList>
            <person name="Hosoyama A."/>
            <person name="Uohara A."/>
            <person name="Ohji S."/>
            <person name="Ichikawa N."/>
        </authorList>
    </citation>
    <scope>NUCLEOTIDE SEQUENCE [LARGE SCALE GENOMIC DNA]</scope>
    <source>
        <strain evidence="3 4">NBRC 104436</strain>
    </source>
</reference>
<accession>A0A511BNQ3</accession>
<dbReference type="PANTHER" id="PTHR15108">
    <property type="entry name" value="N-ACYLGLUCOSAMINE-2-EPIMERASE"/>
    <property type="match status" value="1"/>
</dbReference>
<gene>
    <name evidence="3" type="ORF">SSA02_11330</name>
</gene>
<evidence type="ECO:0000313" key="4">
    <source>
        <dbReference type="Proteomes" id="UP000321405"/>
    </source>
</evidence>
<comment type="similarity">
    <text evidence="1">Belongs to the N-acylglucosamine 2-epimerase family.</text>
</comment>
<keyword evidence="2" id="KW-0413">Isomerase</keyword>
<dbReference type="Proteomes" id="UP000321405">
    <property type="component" value="Unassembled WGS sequence"/>
</dbReference>
<dbReference type="OrthoDB" id="9806359at2"/>
<dbReference type="EMBL" id="BJVC01000002">
    <property type="protein sequence ID" value="GEL01970.1"/>
    <property type="molecule type" value="Genomic_DNA"/>
</dbReference>
<evidence type="ECO:0000313" key="3">
    <source>
        <dbReference type="EMBL" id="GEL01970.1"/>
    </source>
</evidence>
<sequence>MTDLLSPMLLPDSSWVRRSAHRLWLAAQGRRLLRFGAASRMTGGFGALGVDGTLPDGAEADGILTARMVHAFSMGALQGIPGCLPLVRHGVEALLGPLHDARHGGWFEVASAPENRKQAYLHAFVALAGSSATLLGVEGGKRLLDLATGVLENHYWSEDEGVMRESFARDWSDEENYRGANANMHSTEACLALADITTDGKWLDRAARIVHRFVHEIAGAHEHCMPEHFDRNWTLLRDYNRDKPTDPLRPYGMTPGHFSEWAHLTLKVEAALLRKTGTAPGWMLPDARALLASALRYGWAPDGKPGMVYTIDWDHKVHVPVRAHWVQAESVTAAVNLLKRTGSGEYEVWYRRIWDYIANTLIDYDQGSWRNEVDADGHLSGEVYADKADLYHAYQATVAPFLPLAPCLTLALRESDIV</sequence>
<keyword evidence="4" id="KW-1185">Reference proteome</keyword>
<dbReference type="Pfam" id="PF07221">
    <property type="entry name" value="GlcNAc_2-epim"/>
    <property type="match status" value="1"/>
</dbReference>
<dbReference type="Gene3D" id="1.50.10.10">
    <property type="match status" value="1"/>
</dbReference>
<dbReference type="InterPro" id="IPR010819">
    <property type="entry name" value="AGE/CE"/>
</dbReference>
<dbReference type="InterPro" id="IPR012341">
    <property type="entry name" value="6hp_glycosidase-like_sf"/>
</dbReference>
<organism evidence="3 4">
    <name type="scientific">Swaminathania salitolerans</name>
    <dbReference type="NCBI Taxonomy" id="182838"/>
    <lineage>
        <taxon>Bacteria</taxon>
        <taxon>Pseudomonadati</taxon>
        <taxon>Pseudomonadota</taxon>
        <taxon>Alphaproteobacteria</taxon>
        <taxon>Acetobacterales</taxon>
        <taxon>Acetobacteraceae</taxon>
        <taxon>Swaminathania</taxon>
    </lineage>
</organism>
<dbReference type="RefSeq" id="WP_147092960.1">
    <property type="nucleotide sequence ID" value="NZ_BJVC01000002.1"/>
</dbReference>
<dbReference type="GO" id="GO:0005975">
    <property type="term" value="P:carbohydrate metabolic process"/>
    <property type="evidence" value="ECO:0007669"/>
    <property type="project" value="InterPro"/>
</dbReference>
<name>A0A511BNQ3_9PROT</name>